<organism evidence="1 2">
    <name type="scientific">Cymbomonas tetramitiformis</name>
    <dbReference type="NCBI Taxonomy" id="36881"/>
    <lineage>
        <taxon>Eukaryota</taxon>
        <taxon>Viridiplantae</taxon>
        <taxon>Chlorophyta</taxon>
        <taxon>Pyramimonadophyceae</taxon>
        <taxon>Pyramimonadales</taxon>
        <taxon>Pyramimonadaceae</taxon>
        <taxon>Cymbomonas</taxon>
    </lineage>
</organism>
<proteinExistence type="predicted"/>
<evidence type="ECO:0000313" key="1">
    <source>
        <dbReference type="EMBL" id="KAK3251343.1"/>
    </source>
</evidence>
<sequence length="205" mass="22739">MGVGAFVESGETRVDTVAENVHCSVSDSASNIVNGWNMFDGHECNDHLLALTVLAYLHTAGIQEDNDTRTGGGGAFLQAKWFLENQEAVQMYDVEHSVKAATAMDNPNGSKLYKDHKLSQAEWNVVKESVYVLQHPRGAVMLLQASKKPTVSIVLPVIGNLLHNLHEDTVLKWHSQPVVIQSEVVRDGRKNLYNAVKKRFMNDLM</sequence>
<evidence type="ECO:0000313" key="2">
    <source>
        <dbReference type="Proteomes" id="UP001190700"/>
    </source>
</evidence>
<dbReference type="EMBL" id="LGRX02026103">
    <property type="protein sequence ID" value="KAK3251343.1"/>
    <property type="molecule type" value="Genomic_DNA"/>
</dbReference>
<protein>
    <submittedName>
        <fullName evidence="1">Uncharacterized protein</fullName>
    </submittedName>
</protein>
<reference evidence="1 2" key="1">
    <citation type="journal article" date="2015" name="Genome Biol. Evol.">
        <title>Comparative Genomics of a Bacterivorous Green Alga Reveals Evolutionary Causalities and Consequences of Phago-Mixotrophic Mode of Nutrition.</title>
        <authorList>
            <person name="Burns J.A."/>
            <person name="Paasch A."/>
            <person name="Narechania A."/>
            <person name="Kim E."/>
        </authorList>
    </citation>
    <scope>NUCLEOTIDE SEQUENCE [LARGE SCALE GENOMIC DNA]</scope>
    <source>
        <strain evidence="1 2">PLY_AMNH</strain>
    </source>
</reference>
<keyword evidence="2" id="KW-1185">Reference proteome</keyword>
<comment type="caution">
    <text evidence="1">The sequence shown here is derived from an EMBL/GenBank/DDBJ whole genome shotgun (WGS) entry which is preliminary data.</text>
</comment>
<accession>A0AAE0CBH5</accession>
<dbReference type="AlphaFoldDB" id="A0AAE0CBH5"/>
<feature type="non-terminal residue" evidence="1">
    <location>
        <position position="205"/>
    </location>
</feature>
<gene>
    <name evidence="1" type="ORF">CYMTET_39313</name>
</gene>
<dbReference type="Proteomes" id="UP001190700">
    <property type="component" value="Unassembled WGS sequence"/>
</dbReference>
<name>A0AAE0CBH5_9CHLO</name>